<dbReference type="PANTHER" id="PTHR35800:SF1">
    <property type="entry name" value="RNA-BINDING PROTEIN KHPB"/>
    <property type="match status" value="1"/>
</dbReference>
<name>A0ABW5RLT1_9BACI</name>
<dbReference type="SMART" id="SM01245">
    <property type="entry name" value="Jag_N"/>
    <property type="match status" value="1"/>
</dbReference>
<keyword evidence="1 6" id="KW-0963">Cytoplasm</keyword>
<evidence type="ECO:0000259" key="7">
    <source>
        <dbReference type="PROSITE" id="PS51061"/>
    </source>
</evidence>
<keyword evidence="9" id="KW-1185">Reference proteome</keyword>
<evidence type="ECO:0000313" key="8">
    <source>
        <dbReference type="EMBL" id="MFD2679647.1"/>
    </source>
</evidence>
<keyword evidence="3 6" id="KW-0133">Cell shape</keyword>
<comment type="caution">
    <text evidence="8">The sequence shown here is derived from an EMBL/GenBank/DDBJ whole genome shotgun (WGS) entry which is preliminary data.</text>
</comment>
<proteinExistence type="inferred from homology"/>
<evidence type="ECO:0000256" key="5">
    <source>
        <dbReference type="ARBA" id="ARBA00023316"/>
    </source>
</evidence>
<dbReference type="InterPro" id="IPR001374">
    <property type="entry name" value="R3H_dom"/>
</dbReference>
<keyword evidence="4 6" id="KW-0143">Chaperone</keyword>
<dbReference type="HAMAP" id="MF_00867">
    <property type="entry name" value="KhpB"/>
    <property type="match status" value="1"/>
</dbReference>
<gene>
    <name evidence="8" type="primary">jag</name>
    <name evidence="6" type="synonym">eloR</name>
    <name evidence="6" type="synonym">khpB</name>
    <name evidence="8" type="ORF">ACFSUL_02665</name>
</gene>
<keyword evidence="2 6" id="KW-0694">RNA-binding</keyword>
<dbReference type="Gene3D" id="3.30.1370.50">
    <property type="entry name" value="R3H-like domain"/>
    <property type="match status" value="1"/>
</dbReference>
<dbReference type="PANTHER" id="PTHR35800">
    <property type="entry name" value="PROTEIN JAG"/>
    <property type="match status" value="1"/>
</dbReference>
<accession>A0ABW5RLT1</accession>
<evidence type="ECO:0000256" key="2">
    <source>
        <dbReference type="ARBA" id="ARBA00022884"/>
    </source>
</evidence>
<feature type="region of interest" description="Jag_N domain" evidence="6">
    <location>
        <begin position="5"/>
        <end position="55"/>
    </location>
</feature>
<dbReference type="Pfam" id="PF13083">
    <property type="entry name" value="KH_KhpA-B"/>
    <property type="match status" value="1"/>
</dbReference>
<dbReference type="InterPro" id="IPR032782">
    <property type="entry name" value="KhpB_N"/>
</dbReference>
<sequence>MMEVKGTGQTVEEAIESALTQLKVTKEEAEIDIIEEGKKRFLGLFGGRPATVLARRIFNPIEEAKTYLLSVSKEMGIDTKIEVKQVGKEVEFNLSGEKMALLIGKRGQTLNALQHLTQLAANRTSDQFINIVLDAENYRERRKETLRNLAKRLADKALRTKRPVSLEPMPSYERKIIHTALMDSASVNTFSEGNEPNRYIVISPK</sequence>
<comment type="similarity">
    <text evidence="6">Belongs to the KhpB RNA-binding protein family.</text>
</comment>
<evidence type="ECO:0000256" key="3">
    <source>
        <dbReference type="ARBA" id="ARBA00022960"/>
    </source>
</evidence>
<dbReference type="NCBIfam" id="NF041568">
    <property type="entry name" value="Jag_EloR"/>
    <property type="match status" value="1"/>
</dbReference>
<dbReference type="RefSeq" id="WP_377932443.1">
    <property type="nucleotide sequence ID" value="NZ_JBHUMF010000006.1"/>
</dbReference>
<dbReference type="CDD" id="cd02644">
    <property type="entry name" value="R3H_jag"/>
    <property type="match status" value="1"/>
</dbReference>
<dbReference type="Proteomes" id="UP001597506">
    <property type="component" value="Unassembled WGS sequence"/>
</dbReference>
<protein>
    <recommendedName>
        <fullName evidence="6">RNA-binding protein KhpB</fullName>
    </recommendedName>
    <alternativeName>
        <fullName evidence="6">RNA-binding protein EloR</fullName>
    </alternativeName>
</protein>
<dbReference type="InterPro" id="IPR015946">
    <property type="entry name" value="KH_dom-like_a/b"/>
</dbReference>
<dbReference type="Gene3D" id="3.30.30.80">
    <property type="entry name" value="probable RNA-binding protein from clostridium symbiosum atcc 14940"/>
    <property type="match status" value="1"/>
</dbReference>
<evidence type="ECO:0000256" key="6">
    <source>
        <dbReference type="HAMAP-Rule" id="MF_00867"/>
    </source>
</evidence>
<dbReference type="InterPro" id="IPR034079">
    <property type="entry name" value="R3H_KhpB"/>
</dbReference>
<dbReference type="SMART" id="SM00393">
    <property type="entry name" value="R3H"/>
    <property type="match status" value="1"/>
</dbReference>
<organism evidence="8 9">
    <name type="scientific">Bacillus seohaeanensis</name>
    <dbReference type="NCBI Taxonomy" id="284580"/>
    <lineage>
        <taxon>Bacteria</taxon>
        <taxon>Bacillati</taxon>
        <taxon>Bacillota</taxon>
        <taxon>Bacilli</taxon>
        <taxon>Bacillales</taxon>
        <taxon>Bacillaceae</taxon>
        <taxon>Bacillus</taxon>
    </lineage>
</organism>
<evidence type="ECO:0000256" key="1">
    <source>
        <dbReference type="ARBA" id="ARBA00022490"/>
    </source>
</evidence>
<dbReference type="PROSITE" id="PS51061">
    <property type="entry name" value="R3H"/>
    <property type="match status" value="1"/>
</dbReference>
<dbReference type="Gene3D" id="3.30.300.20">
    <property type="match status" value="1"/>
</dbReference>
<comment type="domain">
    <text evidence="6">Has an N-terminal Jag-N domain and 2 RNA-binding domains (KH and R3H).</text>
</comment>
<keyword evidence="5 6" id="KW-0961">Cell wall biogenesis/degradation</keyword>
<reference evidence="9" key="1">
    <citation type="journal article" date="2019" name="Int. J. Syst. Evol. Microbiol.">
        <title>The Global Catalogue of Microorganisms (GCM) 10K type strain sequencing project: providing services to taxonomists for standard genome sequencing and annotation.</title>
        <authorList>
            <consortium name="The Broad Institute Genomics Platform"/>
            <consortium name="The Broad Institute Genome Sequencing Center for Infectious Disease"/>
            <person name="Wu L."/>
            <person name="Ma J."/>
        </authorList>
    </citation>
    <scope>NUCLEOTIDE SEQUENCE [LARGE SCALE GENOMIC DNA]</scope>
    <source>
        <strain evidence="9">KCTC 3913</strain>
    </source>
</reference>
<dbReference type="SUPFAM" id="SSF82708">
    <property type="entry name" value="R3H domain"/>
    <property type="match status" value="1"/>
</dbReference>
<dbReference type="CDD" id="cd02414">
    <property type="entry name" value="KH-II_Jag"/>
    <property type="match status" value="1"/>
</dbReference>
<dbReference type="InterPro" id="IPR036867">
    <property type="entry name" value="R3H_dom_sf"/>
</dbReference>
<comment type="subcellular location">
    <subcellularLocation>
        <location evidence="6">Cytoplasm</location>
    </subcellularLocation>
</comment>
<dbReference type="EMBL" id="JBHUMF010000006">
    <property type="protein sequence ID" value="MFD2679647.1"/>
    <property type="molecule type" value="Genomic_DNA"/>
</dbReference>
<feature type="domain" description="R3H" evidence="7">
    <location>
        <begin position="140"/>
        <end position="205"/>
    </location>
</feature>
<dbReference type="Pfam" id="PF01424">
    <property type="entry name" value="R3H"/>
    <property type="match status" value="1"/>
</dbReference>
<comment type="function">
    <text evidence="6">A probable RNA chaperone. Forms a complex with KhpA which binds to cellular RNA and controls its expression. Plays a role in peptidoglycan (PG) homeostasis and cell length regulation.</text>
</comment>
<evidence type="ECO:0000313" key="9">
    <source>
        <dbReference type="Proteomes" id="UP001597506"/>
    </source>
</evidence>
<dbReference type="InterPro" id="IPR038247">
    <property type="entry name" value="Jag_N_dom_sf"/>
</dbReference>
<dbReference type="Pfam" id="PF14804">
    <property type="entry name" value="Jag_N"/>
    <property type="match status" value="1"/>
</dbReference>
<evidence type="ECO:0000256" key="4">
    <source>
        <dbReference type="ARBA" id="ARBA00023186"/>
    </source>
</evidence>
<dbReference type="InterPro" id="IPR039247">
    <property type="entry name" value="KhpB"/>
</dbReference>
<dbReference type="InterPro" id="IPR038008">
    <property type="entry name" value="Jag_KH"/>
</dbReference>
<comment type="subunit">
    <text evidence="6">Forms a complex with KhpA.</text>
</comment>